<reference evidence="2" key="2">
    <citation type="journal article" date="2021" name="PeerJ">
        <title>Extensive microbial diversity within the chicken gut microbiome revealed by metagenomics and culture.</title>
        <authorList>
            <person name="Gilroy R."/>
            <person name="Ravi A."/>
            <person name="Getino M."/>
            <person name="Pursley I."/>
            <person name="Horton D.L."/>
            <person name="Alikhan N.F."/>
            <person name="Baker D."/>
            <person name="Gharbi K."/>
            <person name="Hall N."/>
            <person name="Watson M."/>
            <person name="Adriaenssens E.M."/>
            <person name="Foster-Nyarko E."/>
            <person name="Jarju S."/>
            <person name="Secka A."/>
            <person name="Antonio M."/>
            <person name="Oren A."/>
            <person name="Chaudhuri R.R."/>
            <person name="La Ragione R."/>
            <person name="Hildebrand F."/>
            <person name="Pallen M.J."/>
        </authorList>
    </citation>
    <scope>NUCLEOTIDE SEQUENCE</scope>
    <source>
        <strain evidence="2">CHK199-13235</strain>
    </source>
</reference>
<dbReference type="SUPFAM" id="SSF47240">
    <property type="entry name" value="Ferritin-like"/>
    <property type="match status" value="1"/>
</dbReference>
<evidence type="ECO:0000313" key="3">
    <source>
        <dbReference type="Proteomes" id="UP000824002"/>
    </source>
</evidence>
<reference evidence="2" key="1">
    <citation type="submission" date="2020-10" db="EMBL/GenBank/DDBJ databases">
        <authorList>
            <person name="Gilroy R."/>
        </authorList>
    </citation>
    <scope>NUCLEOTIDE SEQUENCE</scope>
    <source>
        <strain evidence="2">CHK199-13235</strain>
    </source>
</reference>
<organism evidence="2 3">
    <name type="scientific">Candidatus Merdivicinus excrementipullorum</name>
    <dbReference type="NCBI Taxonomy" id="2840867"/>
    <lineage>
        <taxon>Bacteria</taxon>
        <taxon>Bacillati</taxon>
        <taxon>Bacillota</taxon>
        <taxon>Clostridia</taxon>
        <taxon>Eubacteriales</taxon>
        <taxon>Oscillospiraceae</taxon>
        <taxon>Oscillospiraceae incertae sedis</taxon>
        <taxon>Candidatus Merdivicinus</taxon>
    </lineage>
</organism>
<dbReference type="AlphaFoldDB" id="A0A9D1FMT5"/>
<dbReference type="Proteomes" id="UP000824002">
    <property type="component" value="Unassembled WGS sequence"/>
</dbReference>
<evidence type="ECO:0000259" key="1">
    <source>
        <dbReference type="Pfam" id="PF02915"/>
    </source>
</evidence>
<dbReference type="InterPro" id="IPR012347">
    <property type="entry name" value="Ferritin-like"/>
</dbReference>
<protein>
    <submittedName>
        <fullName evidence="2">Rubrerythrin</fullName>
    </submittedName>
</protein>
<dbReference type="GO" id="GO:0016491">
    <property type="term" value="F:oxidoreductase activity"/>
    <property type="evidence" value="ECO:0007669"/>
    <property type="project" value="InterPro"/>
</dbReference>
<dbReference type="Gene3D" id="1.20.1260.10">
    <property type="match status" value="1"/>
</dbReference>
<sequence>MNNKNGFVITHRDYVLSAWLNSTELVRDYQAYAQEIGNEDKNLAQCFAEYAETEAEHAAKFRQLLLNYEQKKM</sequence>
<dbReference type="InterPro" id="IPR009078">
    <property type="entry name" value="Ferritin-like_SF"/>
</dbReference>
<feature type="domain" description="Rubrerythrin diiron-binding" evidence="1">
    <location>
        <begin position="28"/>
        <end position="71"/>
    </location>
</feature>
<accession>A0A9D1FMT5</accession>
<dbReference type="EMBL" id="DVJP01000031">
    <property type="protein sequence ID" value="HIS76090.1"/>
    <property type="molecule type" value="Genomic_DNA"/>
</dbReference>
<evidence type="ECO:0000313" key="2">
    <source>
        <dbReference type="EMBL" id="HIS76090.1"/>
    </source>
</evidence>
<dbReference type="InterPro" id="IPR003251">
    <property type="entry name" value="Rr_diiron-bd_dom"/>
</dbReference>
<dbReference type="Pfam" id="PF02915">
    <property type="entry name" value="Rubrerythrin"/>
    <property type="match status" value="1"/>
</dbReference>
<comment type="caution">
    <text evidence="2">The sequence shown here is derived from an EMBL/GenBank/DDBJ whole genome shotgun (WGS) entry which is preliminary data.</text>
</comment>
<dbReference type="GO" id="GO:0046872">
    <property type="term" value="F:metal ion binding"/>
    <property type="evidence" value="ECO:0007669"/>
    <property type="project" value="InterPro"/>
</dbReference>
<gene>
    <name evidence="2" type="ORF">IAB51_04675</name>
</gene>
<proteinExistence type="predicted"/>
<name>A0A9D1FMT5_9FIRM</name>